<gene>
    <name evidence="1" type="ORF">OU989_23425</name>
</gene>
<dbReference type="Pfam" id="PF14460">
    <property type="entry name" value="Prok-E2_D"/>
    <property type="match status" value="1"/>
</dbReference>
<dbReference type="InterPro" id="IPR032787">
    <property type="entry name" value="Prok-E2_D"/>
</dbReference>
<keyword evidence="1" id="KW-0614">Plasmid</keyword>
<name>A0AAJ5RMN0_9BACI</name>
<geneLocation type="plasmid" evidence="1 2">
    <name>unnamed</name>
</geneLocation>
<organism evidence="1 2">
    <name type="scientific">Lysinibacillus irui</name>
    <dbReference type="NCBI Taxonomy" id="2998077"/>
    <lineage>
        <taxon>Bacteria</taxon>
        <taxon>Bacillati</taxon>
        <taxon>Bacillota</taxon>
        <taxon>Bacilli</taxon>
        <taxon>Bacillales</taxon>
        <taxon>Bacillaceae</taxon>
        <taxon>Lysinibacillus</taxon>
    </lineage>
</organism>
<proteinExistence type="predicted"/>
<sequence>MTTKLVFTMEEGNFPLMERYENDVKVGNRKITLEMLLRSFIKDASVDLIFDELINNRTDDIIDYFENVNAANDNGYLFLVILFNQIQDGLLDNSNFSELAKLVIDKAADDALTEEALTTVLSSWINKIKRVPCNARYAELYKDLLQYFLGSPNETDLSVQKELLKTIYKYLKGLKEKKEIDKWVAMHIEHLPTSILLDEIRAKSEGSKMVYGFSKVPKNASFVATTSVGTTYFYDIPKSKIRVKFQDVAFENVGHPRLLFAISCVNNQVQQVKLCALKGKAELNLETELYHYPYSNVFSDGRICWSQWDELPIDQIPIMFLSTSNNSHLNKDTFSLFQKYQNKNFNDRSLKPMQLTIENWC</sequence>
<evidence type="ECO:0000313" key="2">
    <source>
        <dbReference type="Proteomes" id="UP001219585"/>
    </source>
</evidence>
<dbReference type="Proteomes" id="UP001219585">
    <property type="component" value="Plasmid unnamed"/>
</dbReference>
<evidence type="ECO:0000313" key="1">
    <source>
        <dbReference type="EMBL" id="WDV09242.1"/>
    </source>
</evidence>
<dbReference type="EMBL" id="CP113528">
    <property type="protein sequence ID" value="WDV09242.1"/>
    <property type="molecule type" value="Genomic_DNA"/>
</dbReference>
<accession>A0AAJ5RMN0</accession>
<reference evidence="1" key="1">
    <citation type="submission" date="2022-11" db="EMBL/GenBank/DDBJ databases">
        <title>Lysinibacillus irui.</title>
        <authorList>
            <person name="Akintayo S.O."/>
        </authorList>
    </citation>
    <scope>NUCLEOTIDE SEQUENCE</scope>
    <source>
        <strain evidence="1">IRB4-01</strain>
        <plasmid evidence="1">unnamed</plasmid>
    </source>
</reference>
<dbReference type="KEGG" id="liu:OU989_23425"/>
<protein>
    <submittedName>
        <fullName evidence="1">Uncharacterized protein</fullName>
    </submittedName>
</protein>
<dbReference type="AlphaFoldDB" id="A0AAJ5RMN0"/>
<dbReference type="RefSeq" id="WP_274797462.1">
    <property type="nucleotide sequence ID" value="NZ_CP113528.1"/>
</dbReference>